<evidence type="ECO:0000313" key="2">
    <source>
        <dbReference type="EMBL" id="CAI9967590.1"/>
    </source>
</evidence>
<sequence>MKFIHITFQTPSVYQLSQREMQLNYAFPAVLEFPRFSMIISDDQFLSVSSQIFNQTQHSADSLCLNLLQLDDAVYEQFWARFSLFTSIKPQYLKYYFQQLCGSVFSTNQQFSSVSSTSTSAQPQTSSEPKTDSDQNGLFKFRESVQRRKSPKLTQKRAMFTQILKTALARLRNTSFEDKSEAELCDIINEVRTFEKTGLWKEVAQMNGTTSKQALDYYHHTYQNVLYEQLSIHDKGVLRTLNLQLQHEKPTQVTNRFMEMTGNKYFKHNVTMYIVNLRRNE</sequence>
<keyword evidence="4" id="KW-1185">Reference proteome</keyword>
<comment type="caution">
    <text evidence="2">The sequence shown here is derived from an EMBL/GenBank/DDBJ whole genome shotgun (WGS) entry which is preliminary data.</text>
</comment>
<dbReference type="AlphaFoldDB" id="A0AA86QZN8"/>
<evidence type="ECO:0000256" key="1">
    <source>
        <dbReference type="SAM" id="MobiDB-lite"/>
    </source>
</evidence>
<feature type="region of interest" description="Disordered" evidence="1">
    <location>
        <begin position="116"/>
        <end position="136"/>
    </location>
</feature>
<accession>A0AA86QZN8</accession>
<organism evidence="2">
    <name type="scientific">Hexamita inflata</name>
    <dbReference type="NCBI Taxonomy" id="28002"/>
    <lineage>
        <taxon>Eukaryota</taxon>
        <taxon>Metamonada</taxon>
        <taxon>Diplomonadida</taxon>
        <taxon>Hexamitidae</taxon>
        <taxon>Hexamitinae</taxon>
        <taxon>Hexamita</taxon>
    </lineage>
</organism>
<proteinExistence type="predicted"/>
<protein>
    <submittedName>
        <fullName evidence="3">Hypothetical_protein</fullName>
    </submittedName>
</protein>
<feature type="compositionally biased region" description="Low complexity" evidence="1">
    <location>
        <begin position="116"/>
        <end position="127"/>
    </location>
</feature>
<dbReference type="EMBL" id="CATOUU010001027">
    <property type="protein sequence ID" value="CAI9967590.1"/>
    <property type="molecule type" value="Genomic_DNA"/>
</dbReference>
<dbReference type="EMBL" id="CAXDID020000518">
    <property type="protein sequence ID" value="CAL6099224.1"/>
    <property type="molecule type" value="Genomic_DNA"/>
</dbReference>
<gene>
    <name evidence="2" type="ORF">HINF_LOCUS55235</name>
    <name evidence="3" type="ORF">HINF_LOCUS69977</name>
</gene>
<reference evidence="3 4" key="2">
    <citation type="submission" date="2024-07" db="EMBL/GenBank/DDBJ databases">
        <authorList>
            <person name="Akdeniz Z."/>
        </authorList>
    </citation>
    <scope>NUCLEOTIDE SEQUENCE [LARGE SCALE GENOMIC DNA]</scope>
</reference>
<evidence type="ECO:0000313" key="4">
    <source>
        <dbReference type="Proteomes" id="UP001642409"/>
    </source>
</evidence>
<name>A0AA86QZN8_9EUKA</name>
<reference evidence="2" key="1">
    <citation type="submission" date="2023-06" db="EMBL/GenBank/DDBJ databases">
        <authorList>
            <person name="Kurt Z."/>
        </authorList>
    </citation>
    <scope>NUCLEOTIDE SEQUENCE</scope>
</reference>
<evidence type="ECO:0000313" key="3">
    <source>
        <dbReference type="EMBL" id="CAL6099224.1"/>
    </source>
</evidence>
<dbReference type="Proteomes" id="UP001642409">
    <property type="component" value="Unassembled WGS sequence"/>
</dbReference>